<reference evidence="1" key="1">
    <citation type="submission" date="2021-07" db="EMBL/GenBank/DDBJ databases">
        <title>Prevalence and characterization of methicillin-resistant Macrococcus spp. in food producing animals and meat in Switzerland in 2019.</title>
        <authorList>
            <person name="Keller J.E."/>
            <person name="Schwendener S."/>
            <person name="Neuenschwander J."/>
            <person name="Overesch G."/>
            <person name="Perreten V."/>
        </authorList>
    </citation>
    <scope>NUCLEOTIDE SEQUENCE</scope>
    <source>
        <strain evidence="1">19Msa1099</strain>
    </source>
</reference>
<accession>A0AAT9P313</accession>
<organism evidence="1">
    <name type="scientific">Macrococcus psychrotolerans</name>
    <dbReference type="NCBI Taxonomy" id="3039389"/>
    <lineage>
        <taxon>Bacteria</taxon>
        <taxon>Bacillati</taxon>
        <taxon>Bacillota</taxon>
        <taxon>Bacilli</taxon>
        <taxon>Bacillales</taxon>
        <taxon>Staphylococcaceae</taxon>
        <taxon>Macrococcus</taxon>
    </lineage>
</organism>
<dbReference type="EMBL" id="CP079955">
    <property type="protein sequence ID" value="QYA32846.1"/>
    <property type="molecule type" value="Genomic_DNA"/>
</dbReference>
<dbReference type="AlphaFoldDB" id="A0AAT9P313"/>
<sequence length="86" mass="10212">MEDVQIKIFERERVETKPYYNPIFNMTETKRYENKQEYQERLNRFLMDHTIYSITPMVDGDFDEGSGGFTSKILVCYKAPGSEVLE</sequence>
<proteinExistence type="predicted"/>
<evidence type="ECO:0000313" key="1">
    <source>
        <dbReference type="EMBL" id="QYA32846.1"/>
    </source>
</evidence>
<gene>
    <name evidence="1" type="ORF">KYI10_11100</name>
</gene>
<evidence type="ECO:0008006" key="2">
    <source>
        <dbReference type="Google" id="ProtNLM"/>
    </source>
</evidence>
<name>A0AAT9P313_9STAP</name>
<protein>
    <recommendedName>
        <fullName evidence="2">Phage protein</fullName>
    </recommendedName>
</protein>